<dbReference type="GO" id="GO:0047046">
    <property type="term" value="F:homoisocitrate dehydrogenase activity"/>
    <property type="evidence" value="ECO:0007669"/>
    <property type="project" value="RHEA"/>
</dbReference>
<name>E8N2Q2_ANATU</name>
<comment type="catalytic activity">
    <reaction evidence="7">
        <text>D-threo-isocitrate + NAD(+) = 2-oxoglutarate + CO2 + NADH</text>
        <dbReference type="Rhea" id="RHEA:23632"/>
        <dbReference type="ChEBI" id="CHEBI:15562"/>
        <dbReference type="ChEBI" id="CHEBI:16526"/>
        <dbReference type="ChEBI" id="CHEBI:16810"/>
        <dbReference type="ChEBI" id="CHEBI:57540"/>
        <dbReference type="ChEBI" id="CHEBI:57945"/>
        <dbReference type="EC" id="1.1.1.286"/>
    </reaction>
    <physiologicalReaction direction="left-to-right" evidence="7">
        <dbReference type="Rhea" id="RHEA:23633"/>
    </physiologicalReaction>
</comment>
<dbReference type="KEGG" id="atm:ANT_08240"/>
<dbReference type="GO" id="GO:0000287">
    <property type="term" value="F:magnesium ion binding"/>
    <property type="evidence" value="ECO:0007669"/>
    <property type="project" value="InterPro"/>
</dbReference>
<evidence type="ECO:0000256" key="14">
    <source>
        <dbReference type="ARBA" id="ARBA00076472"/>
    </source>
</evidence>
<keyword evidence="3" id="KW-0479">Metal-binding</keyword>
<comment type="subunit">
    <text evidence="11">Homotetramer. Dimer of dimers. The homotetramer can transiently dissociate into homodimers.</text>
</comment>
<dbReference type="Pfam" id="PF00180">
    <property type="entry name" value="Iso_dh"/>
    <property type="match status" value="1"/>
</dbReference>
<evidence type="ECO:0000256" key="10">
    <source>
        <dbReference type="ARBA" id="ARBA00060720"/>
    </source>
</evidence>
<dbReference type="FunFam" id="3.40.718.10:FF:000019">
    <property type="entry name" value="Homoisocitrate dehydrogenase"/>
    <property type="match status" value="1"/>
</dbReference>
<keyword evidence="17" id="KW-1185">Reference proteome</keyword>
<evidence type="ECO:0000256" key="12">
    <source>
        <dbReference type="ARBA" id="ARBA00066849"/>
    </source>
</evidence>
<protein>
    <recommendedName>
        <fullName evidence="13">Isocitrate/homoisocitrate dehydrogenase</fullName>
        <ecNumber evidence="12">1.1.1.286</ecNumber>
    </recommendedName>
    <alternativeName>
        <fullName evidence="14">Homoisocitrate dehydrogenase</fullName>
    </alternativeName>
</protein>
<comment type="cofactor">
    <cofactor evidence="1">
        <name>Mg(2+)</name>
        <dbReference type="ChEBI" id="CHEBI:18420"/>
    </cofactor>
</comment>
<evidence type="ECO:0000313" key="17">
    <source>
        <dbReference type="Proteomes" id="UP000008922"/>
    </source>
</evidence>
<keyword evidence="5 16" id="KW-0560">Oxidoreductase</keyword>
<dbReference type="PROSITE" id="PS00470">
    <property type="entry name" value="IDH_IMDH"/>
    <property type="match status" value="1"/>
</dbReference>
<dbReference type="GO" id="GO:0006102">
    <property type="term" value="P:isocitrate metabolic process"/>
    <property type="evidence" value="ECO:0007669"/>
    <property type="project" value="TreeGrafter"/>
</dbReference>
<dbReference type="SUPFAM" id="SSF53659">
    <property type="entry name" value="Isocitrate/Isopropylmalate dehydrogenase-like"/>
    <property type="match status" value="1"/>
</dbReference>
<dbReference type="AlphaFoldDB" id="E8N2Q2"/>
<evidence type="ECO:0000256" key="4">
    <source>
        <dbReference type="ARBA" id="ARBA00022842"/>
    </source>
</evidence>
<evidence type="ECO:0000256" key="11">
    <source>
        <dbReference type="ARBA" id="ARBA00063123"/>
    </source>
</evidence>
<dbReference type="RefSeq" id="WP_013559250.1">
    <property type="nucleotide sequence ID" value="NC_014960.1"/>
</dbReference>
<dbReference type="PANTHER" id="PTHR11835:SF34">
    <property type="entry name" value="ISOCITRATE DEHYDROGENASE [NAD] SUBUNIT ALPHA, MITOCHONDRIAL"/>
    <property type="match status" value="1"/>
</dbReference>
<reference evidence="16 17" key="1">
    <citation type="submission" date="2010-12" db="EMBL/GenBank/DDBJ databases">
        <title>Whole genome sequence of Anaerolinea thermophila UNI-1.</title>
        <authorList>
            <person name="Narita-Yamada S."/>
            <person name="Kishi E."/>
            <person name="Watanabe Y."/>
            <person name="Takasaki K."/>
            <person name="Ankai A."/>
            <person name="Oguchi A."/>
            <person name="Fukui S."/>
            <person name="Takahashi M."/>
            <person name="Yashiro I."/>
            <person name="Hosoyama A."/>
            <person name="Sekiguchi Y."/>
            <person name="Hanada S."/>
            <person name="Fujita N."/>
        </authorList>
    </citation>
    <scope>NUCLEOTIDE SEQUENCE [LARGE SCALE GENOMIC DNA]</scope>
    <source>
        <strain evidence="17">DSM 14523 / JCM 11388 / NBRC 100420 / UNI-1</strain>
    </source>
</reference>
<sequence>MKIYRIALLGGDGIGPEVIRAARRVLEALPLCWEWLEGEIGWGAYQRWGDPLPSETLTLIRQADATLFGAVTTPPDVPNYRSPVLRMRQELDLFANLRPCRSIPHPISRPDVHLLVVRENTEDLYVGRERLEENGETAVAEMVITRRASARIMRIACEQARQRRLPRVTLVHKANVLRQTSGLFRRVALEVGAEYPDLQVDEMLVDTCAMELIRAPQSFGVIVTTNLFGDILSDEASMLVGGLGLACSANIGEHTAVFEPVHGSAPALAGKNLANPLAAIGSAAMMLDYLGEDRWARCVELVIHRVIADRQVTPDLGGTLGTQDVAEAVIRYLQYVEEVEP</sequence>
<evidence type="ECO:0000256" key="2">
    <source>
        <dbReference type="ARBA" id="ARBA00007769"/>
    </source>
</evidence>
<comment type="catalytic activity">
    <reaction evidence="8">
        <text>(2R,3S)-homoisocitrate + NAD(+) = 2-oxoadipate + CO2 + NADH</text>
        <dbReference type="Rhea" id="RHEA:11900"/>
        <dbReference type="ChEBI" id="CHEBI:15404"/>
        <dbReference type="ChEBI" id="CHEBI:16526"/>
        <dbReference type="ChEBI" id="CHEBI:57499"/>
        <dbReference type="ChEBI" id="CHEBI:57540"/>
        <dbReference type="ChEBI" id="CHEBI:57945"/>
        <dbReference type="EC" id="1.1.1.286"/>
    </reaction>
    <physiologicalReaction direction="left-to-right" evidence="8">
        <dbReference type="Rhea" id="RHEA:11901"/>
    </physiologicalReaction>
</comment>
<organism evidence="16 17">
    <name type="scientific">Anaerolinea thermophila (strain DSM 14523 / JCM 11388 / NBRC 100420 / UNI-1)</name>
    <dbReference type="NCBI Taxonomy" id="926569"/>
    <lineage>
        <taxon>Bacteria</taxon>
        <taxon>Bacillati</taxon>
        <taxon>Chloroflexota</taxon>
        <taxon>Anaerolineae</taxon>
        <taxon>Anaerolineales</taxon>
        <taxon>Anaerolineaceae</taxon>
        <taxon>Anaerolinea</taxon>
    </lineage>
</organism>
<dbReference type="STRING" id="926569.ANT_08240"/>
<keyword evidence="6" id="KW-0520">NAD</keyword>
<feature type="domain" description="Isopropylmalate dehydrogenase-like" evidence="15">
    <location>
        <begin position="5"/>
        <end position="329"/>
    </location>
</feature>
<evidence type="ECO:0000256" key="1">
    <source>
        <dbReference type="ARBA" id="ARBA00001946"/>
    </source>
</evidence>
<accession>E8N2Q2</accession>
<dbReference type="OrthoDB" id="9806254at2"/>
<dbReference type="HOGENOM" id="CLU_031953_0_1_0"/>
<proteinExistence type="inferred from homology"/>
<dbReference type="InParanoid" id="E8N2Q2"/>
<dbReference type="GO" id="GO:0033708">
    <property type="term" value="F:isocitrate-homoisocitrate dehydrogenase activity"/>
    <property type="evidence" value="ECO:0007669"/>
    <property type="project" value="UniProtKB-EC"/>
</dbReference>
<evidence type="ECO:0000256" key="7">
    <source>
        <dbReference type="ARBA" id="ARBA00050979"/>
    </source>
</evidence>
<comment type="function">
    <text evidence="9">Catalyzes the NAD(+)-dependent oxidative decarboxylation of homoisocitrate to 2-oxoadipate (alpha-ketoadipate), a reaction involved in lysine biosynthesis through the alpha-aminoadipate pathway. In addition, has high activity with isocitrate, but is inactive with 3-isopropylmalate.</text>
</comment>
<dbReference type="Proteomes" id="UP000008922">
    <property type="component" value="Chromosome"/>
</dbReference>
<evidence type="ECO:0000313" key="16">
    <source>
        <dbReference type="EMBL" id="BAJ62858.1"/>
    </source>
</evidence>
<dbReference type="EMBL" id="AP012029">
    <property type="protein sequence ID" value="BAJ62858.1"/>
    <property type="molecule type" value="Genomic_DNA"/>
</dbReference>
<dbReference type="eggNOG" id="COG0473">
    <property type="taxonomic scope" value="Bacteria"/>
</dbReference>
<dbReference type="Gene3D" id="3.40.718.10">
    <property type="entry name" value="Isopropylmalate Dehydrogenase"/>
    <property type="match status" value="1"/>
</dbReference>
<dbReference type="InterPro" id="IPR024084">
    <property type="entry name" value="IsoPropMal-DH-like_dom"/>
</dbReference>
<evidence type="ECO:0000256" key="3">
    <source>
        <dbReference type="ARBA" id="ARBA00022723"/>
    </source>
</evidence>
<dbReference type="PANTHER" id="PTHR11835">
    <property type="entry name" value="DECARBOXYLATING DEHYDROGENASES-ISOCITRATE, ISOPROPYLMALATE, TARTRATE"/>
    <property type="match status" value="1"/>
</dbReference>
<dbReference type="SMART" id="SM01329">
    <property type="entry name" value="Iso_dh"/>
    <property type="match status" value="1"/>
</dbReference>
<dbReference type="InterPro" id="IPR019818">
    <property type="entry name" value="IsoCit/isopropylmalate_DH_CS"/>
</dbReference>
<evidence type="ECO:0000256" key="8">
    <source>
        <dbReference type="ARBA" id="ARBA00051094"/>
    </source>
</evidence>
<dbReference type="GO" id="GO:0004449">
    <property type="term" value="F:isocitrate dehydrogenase (NAD+) activity"/>
    <property type="evidence" value="ECO:0007669"/>
    <property type="project" value="TreeGrafter"/>
</dbReference>
<dbReference type="GO" id="GO:0051287">
    <property type="term" value="F:NAD binding"/>
    <property type="evidence" value="ECO:0007669"/>
    <property type="project" value="InterPro"/>
</dbReference>
<comment type="similarity">
    <text evidence="2">Belongs to the isocitrate and isopropylmalate dehydrogenases family.</text>
</comment>
<evidence type="ECO:0000256" key="6">
    <source>
        <dbReference type="ARBA" id="ARBA00023027"/>
    </source>
</evidence>
<comment type="pathway">
    <text evidence="10">Amino-acid biosynthesis; L-lysine biosynthesis via AAA pathway; L-alpha-aminoadipate from 2-oxoglutarate: step 4/5.</text>
</comment>
<evidence type="ECO:0000256" key="9">
    <source>
        <dbReference type="ARBA" id="ARBA00054060"/>
    </source>
</evidence>
<evidence type="ECO:0000256" key="13">
    <source>
        <dbReference type="ARBA" id="ARBA00071278"/>
    </source>
</evidence>
<evidence type="ECO:0000256" key="5">
    <source>
        <dbReference type="ARBA" id="ARBA00023002"/>
    </source>
</evidence>
<dbReference type="EC" id="1.1.1.286" evidence="12"/>
<evidence type="ECO:0000259" key="15">
    <source>
        <dbReference type="SMART" id="SM01329"/>
    </source>
</evidence>
<dbReference type="GO" id="GO:0006099">
    <property type="term" value="P:tricarboxylic acid cycle"/>
    <property type="evidence" value="ECO:0007669"/>
    <property type="project" value="TreeGrafter"/>
</dbReference>
<dbReference type="GO" id="GO:0046394">
    <property type="term" value="P:carboxylic acid biosynthetic process"/>
    <property type="evidence" value="ECO:0007669"/>
    <property type="project" value="UniProtKB-ARBA"/>
</dbReference>
<keyword evidence="4" id="KW-0460">Magnesium</keyword>
<gene>
    <name evidence="16" type="ordered locus">ANT_08240</name>
</gene>